<dbReference type="EMBL" id="BFAA01011558">
    <property type="protein sequence ID" value="GCB77350.1"/>
    <property type="molecule type" value="Genomic_DNA"/>
</dbReference>
<dbReference type="OMA" id="KCHETVA"/>
<keyword evidence="1" id="KW-0175">Coiled coil</keyword>
<evidence type="ECO:0000259" key="3">
    <source>
        <dbReference type="Pfam" id="PF08961"/>
    </source>
</evidence>
<comment type="caution">
    <text evidence="5">The sequence shown here is derived from an EMBL/GenBank/DDBJ whole genome shotgun (WGS) entry which is preliminary data.</text>
</comment>
<feature type="domain" description="Nuclear receptor-binding factor 2 MIT" evidence="4">
    <location>
        <begin position="4"/>
        <end position="86"/>
    </location>
</feature>
<protein>
    <recommendedName>
        <fullName evidence="7">Nuclear receptor-binding factor 2 MIT domain-containing protein</fullName>
    </recommendedName>
</protein>
<dbReference type="OrthoDB" id="3694230at2759"/>
<evidence type="ECO:0000259" key="4">
    <source>
        <dbReference type="Pfam" id="PF17169"/>
    </source>
</evidence>
<organism evidence="5 6">
    <name type="scientific">Scyliorhinus torazame</name>
    <name type="common">Cloudy catshark</name>
    <name type="synonym">Catulus torazame</name>
    <dbReference type="NCBI Taxonomy" id="75743"/>
    <lineage>
        <taxon>Eukaryota</taxon>
        <taxon>Metazoa</taxon>
        <taxon>Chordata</taxon>
        <taxon>Craniata</taxon>
        <taxon>Vertebrata</taxon>
        <taxon>Chondrichthyes</taxon>
        <taxon>Elasmobranchii</taxon>
        <taxon>Galeomorphii</taxon>
        <taxon>Galeoidea</taxon>
        <taxon>Carcharhiniformes</taxon>
        <taxon>Scyliorhinidae</taxon>
        <taxon>Scyliorhinus</taxon>
    </lineage>
</organism>
<evidence type="ECO:0000313" key="6">
    <source>
        <dbReference type="Proteomes" id="UP000288216"/>
    </source>
</evidence>
<gene>
    <name evidence="5" type="ORF">scyTo_0017590</name>
</gene>
<dbReference type="STRING" id="75743.A0A401PW43"/>
<dbReference type="InterPro" id="IPR033393">
    <property type="entry name" value="NRBF2_MIT"/>
</dbReference>
<sequence length="297" mass="34259">MDVMDSPLNLAHQQSRKAERMLAAGRYAEAIDCHGKAAERLGEAMKLTQSEQALLSLELQRDSHIKQQRLIHERWKRAKREEKLRAQIHPTSADREADPQLPMKPFSDESDGQKKLSTSMEMSSLNQEEYLRQIRKSCDREPDTLLFLLEEKRVPSRTYAVNKAPKDDKIRLEEQEMKISELKRLVDLLTAENERLKKENKQLKAENARLRKSPLEKELDTDSDFVKSDLWCISQPSDNATNAGKAKDIPIPNLPPLEMPTQNISLDDLPLLELSEEVVYNLKEPLDNQKKISRDKL</sequence>
<dbReference type="Gene3D" id="1.20.58.80">
    <property type="entry name" value="Phosphotransferase system, lactose/cellobiose-type IIA subunit"/>
    <property type="match status" value="1"/>
</dbReference>
<accession>A0A401PW43</accession>
<feature type="region of interest" description="Disordered" evidence="2">
    <location>
        <begin position="81"/>
        <end position="114"/>
    </location>
</feature>
<dbReference type="AlphaFoldDB" id="A0A401PW43"/>
<dbReference type="Pfam" id="PF08961">
    <property type="entry name" value="NRBF2"/>
    <property type="match status" value="1"/>
</dbReference>
<dbReference type="GO" id="GO:0006914">
    <property type="term" value="P:autophagy"/>
    <property type="evidence" value="ECO:0007669"/>
    <property type="project" value="InterPro"/>
</dbReference>
<evidence type="ECO:0000313" key="5">
    <source>
        <dbReference type="EMBL" id="GCB77350.1"/>
    </source>
</evidence>
<dbReference type="Proteomes" id="UP000288216">
    <property type="component" value="Unassembled WGS sequence"/>
</dbReference>
<dbReference type="PANTHER" id="PTHR14964:SF2">
    <property type="entry name" value="NUCLEAR RECEPTOR-BINDING FACTOR 2"/>
    <property type="match status" value="1"/>
</dbReference>
<dbReference type="InterPro" id="IPR039679">
    <property type="entry name" value="NRBF2"/>
</dbReference>
<keyword evidence="6" id="KW-1185">Reference proteome</keyword>
<evidence type="ECO:0008006" key="7">
    <source>
        <dbReference type="Google" id="ProtNLM"/>
    </source>
</evidence>
<dbReference type="SUPFAM" id="SSF140361">
    <property type="entry name" value="MIT domain-like"/>
    <property type="match status" value="1"/>
</dbReference>
<dbReference type="Pfam" id="PF17169">
    <property type="entry name" value="NRBF2_MIT"/>
    <property type="match status" value="1"/>
</dbReference>
<dbReference type="InterPro" id="IPR015056">
    <property type="entry name" value="NRBF2_C"/>
</dbReference>
<feature type="coiled-coil region" evidence="1">
    <location>
        <begin position="172"/>
        <end position="213"/>
    </location>
</feature>
<proteinExistence type="predicted"/>
<evidence type="ECO:0000256" key="1">
    <source>
        <dbReference type="SAM" id="Coils"/>
    </source>
</evidence>
<evidence type="ECO:0000256" key="2">
    <source>
        <dbReference type="SAM" id="MobiDB-lite"/>
    </source>
</evidence>
<reference evidence="5 6" key="1">
    <citation type="journal article" date="2018" name="Nat. Ecol. Evol.">
        <title>Shark genomes provide insights into elasmobranch evolution and the origin of vertebrates.</title>
        <authorList>
            <person name="Hara Y"/>
            <person name="Yamaguchi K"/>
            <person name="Onimaru K"/>
            <person name="Kadota M"/>
            <person name="Koyanagi M"/>
            <person name="Keeley SD"/>
            <person name="Tatsumi K"/>
            <person name="Tanaka K"/>
            <person name="Motone F"/>
            <person name="Kageyama Y"/>
            <person name="Nozu R"/>
            <person name="Adachi N"/>
            <person name="Nishimura O"/>
            <person name="Nakagawa R"/>
            <person name="Tanegashima C"/>
            <person name="Kiyatake I"/>
            <person name="Matsumoto R"/>
            <person name="Murakumo K"/>
            <person name="Nishida K"/>
            <person name="Terakita A"/>
            <person name="Kuratani S"/>
            <person name="Sato K"/>
            <person name="Hyodo S Kuraku.S."/>
        </authorList>
    </citation>
    <scope>NUCLEOTIDE SEQUENCE [LARGE SCALE GENOMIC DNA]</scope>
</reference>
<name>A0A401PW43_SCYTO</name>
<feature type="domain" description="Nuclear receptor-binding factor 2 C-terminal" evidence="3">
    <location>
        <begin position="93"/>
        <end position="281"/>
    </location>
</feature>
<dbReference type="PANTHER" id="PTHR14964">
    <property type="entry name" value="NUCLEAR RECEPTOR BINDING FACTOR 2"/>
    <property type="match status" value="1"/>
</dbReference>